<proteinExistence type="predicted"/>
<name>A0AA38JCD0_9AGAR</name>
<feature type="compositionally biased region" description="Basic and acidic residues" evidence="1">
    <location>
        <begin position="145"/>
        <end position="158"/>
    </location>
</feature>
<reference evidence="2" key="2">
    <citation type="journal article" date="2023" name="Proc. Natl. Acad. Sci. U.S.A.">
        <title>A global phylogenomic analysis of the shiitake genus Lentinula.</title>
        <authorList>
            <person name="Sierra-Patev S."/>
            <person name="Min B."/>
            <person name="Naranjo-Ortiz M."/>
            <person name="Looney B."/>
            <person name="Konkel Z."/>
            <person name="Slot J.C."/>
            <person name="Sakamoto Y."/>
            <person name="Steenwyk J.L."/>
            <person name="Rokas A."/>
            <person name="Carro J."/>
            <person name="Camarero S."/>
            <person name="Ferreira P."/>
            <person name="Molpeceres G."/>
            <person name="Ruiz-Duenas F.J."/>
            <person name="Serrano A."/>
            <person name="Henrissat B."/>
            <person name="Drula E."/>
            <person name="Hughes K.W."/>
            <person name="Mata J.L."/>
            <person name="Ishikawa N.K."/>
            <person name="Vargas-Isla R."/>
            <person name="Ushijima S."/>
            <person name="Smith C.A."/>
            <person name="Donoghue J."/>
            <person name="Ahrendt S."/>
            <person name="Andreopoulos W."/>
            <person name="He G."/>
            <person name="LaButti K."/>
            <person name="Lipzen A."/>
            <person name="Ng V."/>
            <person name="Riley R."/>
            <person name="Sandor L."/>
            <person name="Barry K."/>
            <person name="Martinez A.T."/>
            <person name="Xiao Y."/>
            <person name="Gibbons J.G."/>
            <person name="Terashima K."/>
            <person name="Grigoriev I.V."/>
            <person name="Hibbett D."/>
        </authorList>
    </citation>
    <scope>NUCLEOTIDE SEQUENCE</scope>
    <source>
        <strain evidence="2">ET3784</strain>
    </source>
</reference>
<accession>A0AA38JCD0</accession>
<feature type="region of interest" description="Disordered" evidence="1">
    <location>
        <begin position="35"/>
        <end position="60"/>
    </location>
</feature>
<dbReference type="EMBL" id="JANVFO010000058">
    <property type="protein sequence ID" value="KAJ3721391.1"/>
    <property type="molecule type" value="Genomic_DNA"/>
</dbReference>
<reference evidence="2" key="1">
    <citation type="submission" date="2022-08" db="EMBL/GenBank/DDBJ databases">
        <authorList>
            <consortium name="DOE Joint Genome Institute"/>
            <person name="Min B."/>
            <person name="Sierra-Patev S."/>
            <person name="Naranjo-Ortiz M."/>
            <person name="Looney B."/>
            <person name="Konkel Z."/>
            <person name="Slot J.C."/>
            <person name="Sakamoto Y."/>
            <person name="Steenwyk J.L."/>
            <person name="Rokas A."/>
            <person name="Carro J."/>
            <person name="Camarero S."/>
            <person name="Ferreira P."/>
            <person name="Molpeceres G."/>
            <person name="Ruiz-duenas F.J."/>
            <person name="Serrano A."/>
            <person name="Henrissat B."/>
            <person name="Drula E."/>
            <person name="Hughes K.W."/>
            <person name="Mata J.L."/>
            <person name="Ishikawa N.K."/>
            <person name="Vargas-Isla R."/>
            <person name="Ushijima S."/>
            <person name="Smith C.A."/>
            <person name="Ahrendt S."/>
            <person name="Andreopoulos W."/>
            <person name="He G."/>
            <person name="LaButti K."/>
            <person name="Lipzen A."/>
            <person name="Ng V."/>
            <person name="Riley R."/>
            <person name="Sandor L."/>
            <person name="Barry K."/>
            <person name="Martinez A.T."/>
            <person name="Xiao Y."/>
            <person name="Gibbons J.G."/>
            <person name="Terashima K."/>
            <person name="Hibbett D.S."/>
            <person name="Grigoriev I.V."/>
        </authorList>
    </citation>
    <scope>NUCLEOTIDE SEQUENCE</scope>
    <source>
        <strain evidence="2">ET3784</strain>
    </source>
</reference>
<feature type="region of interest" description="Disordered" evidence="1">
    <location>
        <begin position="94"/>
        <end position="158"/>
    </location>
</feature>
<evidence type="ECO:0000313" key="2">
    <source>
        <dbReference type="EMBL" id="KAJ3721391.1"/>
    </source>
</evidence>
<organism evidence="2 3">
    <name type="scientific">Lentinula guzmanii</name>
    <dbReference type="NCBI Taxonomy" id="2804957"/>
    <lineage>
        <taxon>Eukaryota</taxon>
        <taxon>Fungi</taxon>
        <taxon>Dikarya</taxon>
        <taxon>Basidiomycota</taxon>
        <taxon>Agaricomycotina</taxon>
        <taxon>Agaricomycetes</taxon>
        <taxon>Agaricomycetidae</taxon>
        <taxon>Agaricales</taxon>
        <taxon>Marasmiineae</taxon>
        <taxon>Omphalotaceae</taxon>
        <taxon>Lentinula</taxon>
    </lineage>
</organism>
<gene>
    <name evidence="2" type="ORF">DFJ43DRAFT_1158580</name>
</gene>
<dbReference type="AlphaFoldDB" id="A0AA38JCD0"/>
<comment type="caution">
    <text evidence="2">The sequence shown here is derived from an EMBL/GenBank/DDBJ whole genome shotgun (WGS) entry which is preliminary data.</text>
</comment>
<evidence type="ECO:0000256" key="1">
    <source>
        <dbReference type="SAM" id="MobiDB-lite"/>
    </source>
</evidence>
<protein>
    <submittedName>
        <fullName evidence="2">Uncharacterized protein</fullName>
    </submittedName>
</protein>
<feature type="compositionally biased region" description="Acidic residues" evidence="1">
    <location>
        <begin position="107"/>
        <end position="134"/>
    </location>
</feature>
<feature type="compositionally biased region" description="Basic and acidic residues" evidence="1">
    <location>
        <begin position="35"/>
        <end position="55"/>
    </location>
</feature>
<dbReference type="Proteomes" id="UP001176059">
    <property type="component" value="Unassembled WGS sequence"/>
</dbReference>
<keyword evidence="3" id="KW-1185">Reference proteome</keyword>
<evidence type="ECO:0000313" key="3">
    <source>
        <dbReference type="Proteomes" id="UP001176059"/>
    </source>
</evidence>
<sequence>MSTHSDDGDVVRMQQVLSRDAEKCLGWGRPRVLQKEKEEKDRAVQESKTREEESQAKSIGALVRDSIARKEQVKEKGKENRSLGDDSVLYVGKKRKWVAMIPTSNEYPDDGDDDFEPEGDHDDKDDDHEEDEDPSSPTNSPRKSSKCDHCIAKEEGKS</sequence>